<evidence type="ECO:0000313" key="3">
    <source>
        <dbReference type="Proteomes" id="UP000242146"/>
    </source>
</evidence>
<name>A0A1X2G750_9FUNG</name>
<feature type="compositionally biased region" description="Polar residues" evidence="1">
    <location>
        <begin position="596"/>
        <end position="613"/>
    </location>
</feature>
<feature type="region of interest" description="Disordered" evidence="1">
    <location>
        <begin position="839"/>
        <end position="876"/>
    </location>
</feature>
<feature type="region of interest" description="Disordered" evidence="1">
    <location>
        <begin position="657"/>
        <end position="801"/>
    </location>
</feature>
<dbReference type="EMBL" id="MCGT01000036">
    <property type="protein sequence ID" value="ORX46797.1"/>
    <property type="molecule type" value="Genomic_DNA"/>
</dbReference>
<feature type="compositionally biased region" description="Low complexity" evidence="1">
    <location>
        <begin position="26"/>
        <end position="40"/>
    </location>
</feature>
<feature type="region of interest" description="Disordered" evidence="1">
    <location>
        <begin position="427"/>
        <end position="451"/>
    </location>
</feature>
<feature type="compositionally biased region" description="Polar residues" evidence="1">
    <location>
        <begin position="432"/>
        <end position="445"/>
    </location>
</feature>
<comment type="caution">
    <text evidence="2">The sequence shown here is derived from an EMBL/GenBank/DDBJ whole genome shotgun (WGS) entry which is preliminary data.</text>
</comment>
<dbReference type="Proteomes" id="UP000242146">
    <property type="component" value="Unassembled WGS sequence"/>
</dbReference>
<feature type="region of interest" description="Disordered" evidence="1">
    <location>
        <begin position="200"/>
        <end position="232"/>
    </location>
</feature>
<reference evidence="2 3" key="1">
    <citation type="submission" date="2016-07" db="EMBL/GenBank/DDBJ databases">
        <title>Pervasive Adenine N6-methylation of Active Genes in Fungi.</title>
        <authorList>
            <consortium name="DOE Joint Genome Institute"/>
            <person name="Mondo S.J."/>
            <person name="Dannebaum R.O."/>
            <person name="Kuo R.C."/>
            <person name="Labutti K."/>
            <person name="Haridas S."/>
            <person name="Kuo A."/>
            <person name="Salamov A."/>
            <person name="Ahrendt S.R."/>
            <person name="Lipzen A."/>
            <person name="Sullivan W."/>
            <person name="Andreopoulos W.B."/>
            <person name="Clum A."/>
            <person name="Lindquist E."/>
            <person name="Daum C."/>
            <person name="Ramamoorthy G.K."/>
            <person name="Gryganskyi A."/>
            <person name="Culley D."/>
            <person name="Magnuson J.K."/>
            <person name="James T.Y."/>
            <person name="O'Malley M.A."/>
            <person name="Stajich J.E."/>
            <person name="Spatafora J.W."/>
            <person name="Visel A."/>
            <person name="Grigoriev I.V."/>
        </authorList>
    </citation>
    <scope>NUCLEOTIDE SEQUENCE [LARGE SCALE GENOMIC DNA]</scope>
    <source>
        <strain evidence="2 3">NRRL 3301</strain>
    </source>
</reference>
<feature type="region of interest" description="Disordered" evidence="1">
    <location>
        <begin position="581"/>
        <end position="619"/>
    </location>
</feature>
<protein>
    <submittedName>
        <fullName evidence="2">Uncharacterized protein</fullName>
    </submittedName>
</protein>
<keyword evidence="3" id="KW-1185">Reference proteome</keyword>
<accession>A0A1X2G750</accession>
<dbReference type="OrthoDB" id="2283499at2759"/>
<feature type="region of interest" description="Disordered" evidence="1">
    <location>
        <begin position="26"/>
        <end position="47"/>
    </location>
</feature>
<sequence length="928" mass="101947">MMQELFDEINDYIGASQVKPVDDYATVTSPTTTSPMSATTNEDDDDHRPDFEVPYQAAMSHDSHSVASKEDNLVADLLEDIDQAMRADNDTASTTMHTVMFVESEVDESQSPLALDPPYHDQLCECYKCKSTVTRDMLHTTQPGPPQVTKRMSLIPPSVSNSDQHQPLRRPRSSSSFANLVSTSKLAQIAGMVKQTLNSTPRDLLSLRPSPSSSISATKTYQQPSAASAMDPPALPAHHFAAPTSTANLDHRSSLVSSSAMALAIDTNMATTIDPLLHPPTMPPTLTPTDPTTPTSLLHQPLAQHFGPVTPTDPITPSSSLPLPMPTPRPYAPMLPDHRQGEPHVHPLRTKTVKTIAAHPDRVRAYNEAYQHCLQAKTDMVPWVKKQINKGKPDLLQLYTPVLRKSPSKSLFSLFKRRSHSRLGPLVMLNSDLGSDQQPNDSATPQDLLGPDATQSQIFQTPNAFSPLSSLNSSQSQQPTHWHTSAKDLMQHQPYPDVDSHLSSDIVPHTSASTPNPTPSPLSPLYQLEALRPSPSASLVSVESTKELALHKWRPQSLSPIASSLDPPARSLSPSSITSMEELQQQHLGVAPQLRKSPSNTSLRSQNSQQITHQHLGKTPILRKTASNASLRSQASHHDPPSQQLLGVTPLLRKTTSNTSLHSQYSDSPISILKKTEQAQRKKKAASPASSRGPPPSSRLATKKSVTKASSQLDLRQQYRHAAPRSRSVSPLPRMAEGDSALYLQPDRRPSRPSRSPSPSSQYHSQSSSRRPGRHPSSSSLSSGWLDPPARNRSPSRPPTLHRVRSQEFYSVANSAAPASVCPLPPMARPRRSWTGPAVSRLYEAPPPPPRQGHGFHEQRHVRRQPSANRLAWNGRSPQYSQDPALDDLCAFFHHLPRHVLVKYLQDAKGDFYLAKDMCMEDIMIHGI</sequence>
<feature type="compositionally biased region" description="Polar residues" evidence="1">
    <location>
        <begin position="657"/>
        <end position="669"/>
    </location>
</feature>
<organism evidence="2 3">
    <name type="scientific">Hesseltinella vesiculosa</name>
    <dbReference type="NCBI Taxonomy" id="101127"/>
    <lineage>
        <taxon>Eukaryota</taxon>
        <taxon>Fungi</taxon>
        <taxon>Fungi incertae sedis</taxon>
        <taxon>Mucoromycota</taxon>
        <taxon>Mucoromycotina</taxon>
        <taxon>Mucoromycetes</taxon>
        <taxon>Mucorales</taxon>
        <taxon>Cunninghamellaceae</taxon>
        <taxon>Hesseltinella</taxon>
    </lineage>
</organism>
<feature type="region of interest" description="Disordered" evidence="1">
    <location>
        <begin position="138"/>
        <end position="177"/>
    </location>
</feature>
<feature type="compositionally biased region" description="Low complexity" evidence="1">
    <location>
        <begin position="466"/>
        <end position="479"/>
    </location>
</feature>
<feature type="compositionally biased region" description="Polar residues" evidence="1">
    <location>
        <begin position="217"/>
        <end position="226"/>
    </location>
</feature>
<evidence type="ECO:0000256" key="1">
    <source>
        <dbReference type="SAM" id="MobiDB-lite"/>
    </source>
</evidence>
<feature type="compositionally biased region" description="Low complexity" evidence="1">
    <location>
        <begin position="200"/>
        <end position="216"/>
    </location>
</feature>
<feature type="region of interest" description="Disordered" evidence="1">
    <location>
        <begin position="463"/>
        <end position="525"/>
    </location>
</feature>
<evidence type="ECO:0000313" key="2">
    <source>
        <dbReference type="EMBL" id="ORX46797.1"/>
    </source>
</evidence>
<gene>
    <name evidence="2" type="ORF">DM01DRAFT_1410510</name>
</gene>
<feature type="compositionally biased region" description="Low complexity" evidence="1">
    <location>
        <begin position="753"/>
        <end position="795"/>
    </location>
</feature>
<dbReference type="AlphaFoldDB" id="A0A1X2G750"/>
<proteinExistence type="predicted"/>